<dbReference type="Gene3D" id="2.30.22.10">
    <property type="entry name" value="Head domain of nucleotide exchange factor GrpE"/>
    <property type="match status" value="1"/>
</dbReference>
<dbReference type="GO" id="GO:0051087">
    <property type="term" value="F:protein-folding chaperone binding"/>
    <property type="evidence" value="ECO:0007669"/>
    <property type="project" value="InterPro"/>
</dbReference>
<evidence type="ECO:0000256" key="7">
    <source>
        <dbReference type="ARBA" id="ARBA00053401"/>
    </source>
</evidence>
<evidence type="ECO:0000256" key="3">
    <source>
        <dbReference type="ARBA" id="ARBA00011738"/>
    </source>
</evidence>
<evidence type="ECO:0000256" key="8">
    <source>
        <dbReference type="ARBA" id="ARBA00072274"/>
    </source>
</evidence>
<gene>
    <name evidence="10" type="primary">grpE</name>
    <name evidence="15" type="ORF">EV210_10817</name>
</gene>
<comment type="function">
    <text evidence="7 10 11">Participates actively in the response to hyperosmotic and heat shock by preventing the aggregation of stress-denatured proteins, in association with DnaK and GrpE. It is the nucleotide exchange factor for DnaK and may function as a thermosensor. Unfolded proteins bind initially to DnaJ; upon interaction with the DnaJ-bound protein, DnaK hydrolyzes its bound ATP, resulting in the formation of a stable complex. GrpE releases ADP from DnaK; ATP binding to DnaK triggers the release of the substrate protein, thus completing the reaction cycle. Several rounds of ATP-dependent interactions between DnaJ, DnaK and GrpE are required for fully efficient folding.</text>
</comment>
<dbReference type="EMBL" id="SLUI01000008">
    <property type="protein sequence ID" value="TCL36382.1"/>
    <property type="molecule type" value="Genomic_DNA"/>
</dbReference>
<dbReference type="PANTHER" id="PTHR21237">
    <property type="entry name" value="GRPE PROTEIN"/>
    <property type="match status" value="1"/>
</dbReference>
<dbReference type="Proteomes" id="UP000295063">
    <property type="component" value="Unassembled WGS sequence"/>
</dbReference>
<evidence type="ECO:0000256" key="14">
    <source>
        <dbReference type="SAM" id="MobiDB-lite"/>
    </source>
</evidence>
<dbReference type="NCBIfam" id="NF010738">
    <property type="entry name" value="PRK14140.1"/>
    <property type="match status" value="1"/>
</dbReference>
<dbReference type="SUPFAM" id="SSF58014">
    <property type="entry name" value="Coiled-coil domain of nucleotide exchange factor GrpE"/>
    <property type="match status" value="1"/>
</dbReference>
<dbReference type="InterPro" id="IPR009012">
    <property type="entry name" value="GrpE_head"/>
</dbReference>
<keyword evidence="13" id="KW-0175">Coiled coil</keyword>
<evidence type="ECO:0000256" key="9">
    <source>
        <dbReference type="ARBA" id="ARBA00076414"/>
    </source>
</evidence>
<dbReference type="PRINTS" id="PR00773">
    <property type="entry name" value="GRPEPROTEIN"/>
</dbReference>
<comment type="subcellular location">
    <subcellularLocation>
        <location evidence="1 10">Cytoplasm</location>
    </subcellularLocation>
</comment>
<evidence type="ECO:0000256" key="13">
    <source>
        <dbReference type="SAM" id="Coils"/>
    </source>
</evidence>
<dbReference type="CDD" id="cd00446">
    <property type="entry name" value="GrpE"/>
    <property type="match status" value="1"/>
</dbReference>
<keyword evidence="5 10" id="KW-0346">Stress response</keyword>
<evidence type="ECO:0000256" key="1">
    <source>
        <dbReference type="ARBA" id="ARBA00004496"/>
    </source>
</evidence>
<dbReference type="GO" id="GO:0005737">
    <property type="term" value="C:cytoplasm"/>
    <property type="evidence" value="ECO:0007669"/>
    <property type="project" value="UniProtKB-SubCell"/>
</dbReference>
<dbReference type="HAMAP" id="MF_01151">
    <property type="entry name" value="GrpE"/>
    <property type="match status" value="1"/>
</dbReference>
<comment type="similarity">
    <text evidence="2 10 12">Belongs to the GrpE family.</text>
</comment>
<evidence type="ECO:0000256" key="5">
    <source>
        <dbReference type="ARBA" id="ARBA00023016"/>
    </source>
</evidence>
<dbReference type="GO" id="GO:0042803">
    <property type="term" value="F:protein homodimerization activity"/>
    <property type="evidence" value="ECO:0007669"/>
    <property type="project" value="InterPro"/>
</dbReference>
<evidence type="ECO:0000256" key="11">
    <source>
        <dbReference type="RuleBase" id="RU000639"/>
    </source>
</evidence>
<reference evidence="15 16" key="1">
    <citation type="submission" date="2019-03" db="EMBL/GenBank/DDBJ databases">
        <title>Genomic Encyclopedia of Type Strains, Phase IV (KMG-IV): sequencing the most valuable type-strain genomes for metagenomic binning, comparative biology and taxonomic classification.</title>
        <authorList>
            <person name="Goeker M."/>
        </authorList>
    </citation>
    <scope>NUCLEOTIDE SEQUENCE [LARGE SCALE GENOMIC DNA]</scope>
    <source>
        <strain evidence="15 16">DSM 15969</strain>
    </source>
</reference>
<dbReference type="GO" id="GO:0000774">
    <property type="term" value="F:adenyl-nucleotide exchange factor activity"/>
    <property type="evidence" value="ECO:0007669"/>
    <property type="project" value="InterPro"/>
</dbReference>
<evidence type="ECO:0000313" key="16">
    <source>
        <dbReference type="Proteomes" id="UP000295063"/>
    </source>
</evidence>
<dbReference type="OrthoDB" id="9812586at2"/>
<feature type="coiled-coil region" evidence="13">
    <location>
        <begin position="37"/>
        <end position="74"/>
    </location>
</feature>
<dbReference type="Gene3D" id="3.90.20.20">
    <property type="match status" value="1"/>
</dbReference>
<dbReference type="InterPro" id="IPR013805">
    <property type="entry name" value="GrpE_CC"/>
</dbReference>
<protein>
    <recommendedName>
        <fullName evidence="8 10">Protein GrpE</fullName>
    </recommendedName>
    <alternativeName>
        <fullName evidence="9 10">HSP-70 cofactor</fullName>
    </alternativeName>
</protein>
<evidence type="ECO:0000256" key="6">
    <source>
        <dbReference type="ARBA" id="ARBA00023186"/>
    </source>
</evidence>
<comment type="subunit">
    <text evidence="3 10">Homodimer.</text>
</comment>
<comment type="caution">
    <text evidence="15">The sequence shown here is derived from an EMBL/GenBank/DDBJ whole genome shotgun (WGS) entry which is preliminary data.</text>
</comment>
<evidence type="ECO:0000256" key="4">
    <source>
        <dbReference type="ARBA" id="ARBA00022490"/>
    </source>
</evidence>
<evidence type="ECO:0000256" key="12">
    <source>
        <dbReference type="RuleBase" id="RU004478"/>
    </source>
</evidence>
<keyword evidence="6 10" id="KW-0143">Chaperone</keyword>
<feature type="compositionally biased region" description="Basic and acidic residues" evidence="14">
    <location>
        <begin position="1"/>
        <end position="15"/>
    </location>
</feature>
<proteinExistence type="inferred from homology"/>
<dbReference type="GO" id="GO:0051082">
    <property type="term" value="F:unfolded protein binding"/>
    <property type="evidence" value="ECO:0007669"/>
    <property type="project" value="TreeGrafter"/>
</dbReference>
<dbReference type="RefSeq" id="WP_132080938.1">
    <property type="nucleotide sequence ID" value="NZ_DALYTA010000046.1"/>
</dbReference>
<dbReference type="SUPFAM" id="SSF51064">
    <property type="entry name" value="Head domain of nucleotide exchange factor GrpE"/>
    <property type="match status" value="1"/>
</dbReference>
<keyword evidence="4 10" id="KW-0963">Cytoplasm</keyword>
<organism evidence="15 16">
    <name type="scientific">Anaerospora hongkongensis</name>
    <dbReference type="NCBI Taxonomy" id="244830"/>
    <lineage>
        <taxon>Bacteria</taxon>
        <taxon>Bacillati</taxon>
        <taxon>Bacillota</taxon>
        <taxon>Negativicutes</taxon>
        <taxon>Selenomonadales</taxon>
        <taxon>Sporomusaceae</taxon>
        <taxon>Anaerospora</taxon>
    </lineage>
</organism>
<accession>A0A4R1PZP8</accession>
<dbReference type="PANTHER" id="PTHR21237:SF23">
    <property type="entry name" value="GRPE PROTEIN HOMOLOG, MITOCHONDRIAL"/>
    <property type="match status" value="1"/>
</dbReference>
<dbReference type="GO" id="GO:0006457">
    <property type="term" value="P:protein folding"/>
    <property type="evidence" value="ECO:0007669"/>
    <property type="project" value="InterPro"/>
</dbReference>
<dbReference type="FunFam" id="2.30.22.10:FF:000001">
    <property type="entry name" value="Protein GrpE"/>
    <property type="match status" value="1"/>
</dbReference>
<dbReference type="PROSITE" id="PS01071">
    <property type="entry name" value="GRPE"/>
    <property type="match status" value="1"/>
</dbReference>
<name>A0A4R1PZP8_9FIRM</name>
<feature type="region of interest" description="Disordered" evidence="14">
    <location>
        <begin position="1"/>
        <end position="24"/>
    </location>
</feature>
<evidence type="ECO:0000256" key="2">
    <source>
        <dbReference type="ARBA" id="ARBA00009054"/>
    </source>
</evidence>
<dbReference type="InterPro" id="IPR000740">
    <property type="entry name" value="GrpE"/>
</dbReference>
<keyword evidence="16" id="KW-1185">Reference proteome</keyword>
<dbReference type="Pfam" id="PF01025">
    <property type="entry name" value="GrpE"/>
    <property type="match status" value="1"/>
</dbReference>
<evidence type="ECO:0000313" key="15">
    <source>
        <dbReference type="EMBL" id="TCL36382.1"/>
    </source>
</evidence>
<dbReference type="AlphaFoldDB" id="A0A4R1PZP8"/>
<sequence length="187" mass="21398">MTEKLEQEEVKKVNPEAEGETPAEEVCFQSSDVERMLAAIAEKNRLHEEMAERLKRLQADFDNFRRRTRQEKEELSGIVTEEILLKLLPVIDNFDRALSTATDNADVVSFRSGVEMIYRQLFQSLEQLGLAPVQAVGETFNPQQHEAVMRVEAEDQADGLIVEEFQKGYMVRNKVIRPSMVKVVSNN</sequence>
<evidence type="ECO:0000256" key="10">
    <source>
        <dbReference type="HAMAP-Rule" id="MF_01151"/>
    </source>
</evidence>